<dbReference type="VEuPathDB" id="FungiDB:RhiirFUN_015570"/>
<dbReference type="EMBL" id="LLXI01000623">
    <property type="protein sequence ID" value="PKY48265.1"/>
    <property type="molecule type" value="Genomic_DNA"/>
</dbReference>
<keyword evidence="2" id="KW-1185">Reference proteome</keyword>
<comment type="caution">
    <text evidence="1">The sequence shown here is derived from an EMBL/GenBank/DDBJ whole genome shotgun (WGS) entry which is preliminary data.</text>
</comment>
<gene>
    <name evidence="1" type="ORF">RhiirA4_544506</name>
</gene>
<dbReference type="VEuPathDB" id="FungiDB:FUN_010234"/>
<dbReference type="OrthoDB" id="2318652at2759"/>
<organism evidence="1 2">
    <name type="scientific">Rhizophagus irregularis</name>
    <dbReference type="NCBI Taxonomy" id="588596"/>
    <lineage>
        <taxon>Eukaryota</taxon>
        <taxon>Fungi</taxon>
        <taxon>Fungi incertae sedis</taxon>
        <taxon>Mucoromycota</taxon>
        <taxon>Glomeromycotina</taxon>
        <taxon>Glomeromycetes</taxon>
        <taxon>Glomerales</taxon>
        <taxon>Glomeraceae</taxon>
        <taxon>Rhizophagus</taxon>
    </lineage>
</organism>
<proteinExistence type="predicted"/>
<protein>
    <submittedName>
        <fullName evidence="1">Uncharacterized protein</fullName>
    </submittedName>
</protein>
<name>A0A2I1GNS4_9GLOM</name>
<dbReference type="Proteomes" id="UP000234323">
    <property type="component" value="Unassembled WGS sequence"/>
</dbReference>
<evidence type="ECO:0000313" key="2">
    <source>
        <dbReference type="Proteomes" id="UP000234323"/>
    </source>
</evidence>
<reference evidence="1 2" key="1">
    <citation type="submission" date="2015-10" db="EMBL/GenBank/DDBJ databases">
        <title>Genome analyses suggest a sexual origin of heterokaryosis in a supposedly ancient asexual fungus.</title>
        <authorList>
            <person name="Ropars J."/>
            <person name="Sedzielewska K."/>
            <person name="Noel J."/>
            <person name="Charron P."/>
            <person name="Farinelli L."/>
            <person name="Marton T."/>
            <person name="Kruger M."/>
            <person name="Pelin A."/>
            <person name="Brachmann A."/>
            <person name="Corradi N."/>
        </authorList>
    </citation>
    <scope>NUCLEOTIDE SEQUENCE [LARGE SCALE GENOMIC DNA]</scope>
    <source>
        <strain evidence="1 2">A4</strain>
    </source>
</reference>
<accession>A0A2I1GNS4</accession>
<evidence type="ECO:0000313" key="1">
    <source>
        <dbReference type="EMBL" id="PKY48265.1"/>
    </source>
</evidence>
<sequence length="251" mass="29237">MLFQGYELEVLINNILLEEYLGPRKNVPYRYTSPNWVDNYQTGIRMESNFLYYIFLPTSSTQFTVRVSSSEASYLKPIVAEIRINGIPTNEMSTSYFPSSLNPKGLSLADSGKRQQLCTLNNQNQQLIGAISVFFYKTESLLQKKSEIPLAVLHLHYRSKEMFTNLIQNKVINFIMPIYDYVENDKNIIKEEDNLSLQVIKSEERNNIYDNVFGDESLQSNNQILYNNNGEFNWNIQEQPRNLEIIEILDD</sequence>
<dbReference type="AlphaFoldDB" id="A0A2I1GNS4"/>